<evidence type="ECO:0000313" key="3">
    <source>
        <dbReference type="Proteomes" id="UP000239197"/>
    </source>
</evidence>
<organism evidence="2 3">
    <name type="scientific">Rahnella sikkimica</name>
    <dbReference type="NCBI Taxonomy" id="1805933"/>
    <lineage>
        <taxon>Bacteria</taxon>
        <taxon>Pseudomonadati</taxon>
        <taxon>Pseudomonadota</taxon>
        <taxon>Gammaproteobacteria</taxon>
        <taxon>Enterobacterales</taxon>
        <taxon>Yersiniaceae</taxon>
        <taxon>Rahnella</taxon>
    </lineage>
</organism>
<dbReference type="Proteomes" id="UP000239197">
    <property type="component" value="Chromosome"/>
</dbReference>
<evidence type="ECO:0000313" key="2">
    <source>
        <dbReference type="EMBL" id="AVF34860.1"/>
    </source>
</evidence>
<dbReference type="AlphaFoldDB" id="A0A2L1UPJ5"/>
<proteinExistence type="predicted"/>
<keyword evidence="1" id="KW-0812">Transmembrane</keyword>
<sequence length="109" mass="12153">MKMNPQSENLTNSGTLLTLLSSIAGFITLERVYMATALVGIVITLLGYFDKRSAIRSAKKNDDERLKLDRELTQATIDSLKYRTDTPSVIKYPEVSRGIKDVLEAAKDD</sequence>
<accession>A0A2L1UPJ5</accession>
<evidence type="ECO:0000256" key="1">
    <source>
        <dbReference type="SAM" id="Phobius"/>
    </source>
</evidence>
<gene>
    <name evidence="2" type="ORF">BV494_07895</name>
</gene>
<feature type="transmembrane region" description="Helical" evidence="1">
    <location>
        <begin position="33"/>
        <end position="49"/>
    </location>
</feature>
<keyword evidence="1" id="KW-0472">Membrane</keyword>
<dbReference type="EMBL" id="CP019062">
    <property type="protein sequence ID" value="AVF34860.1"/>
    <property type="molecule type" value="Genomic_DNA"/>
</dbReference>
<dbReference type="KEGG" id="rox:BV494_07895"/>
<dbReference type="RefSeq" id="WP_104922376.1">
    <property type="nucleotide sequence ID" value="NZ_CP019062.1"/>
</dbReference>
<protein>
    <submittedName>
        <fullName evidence="2">Uncharacterized protein</fullName>
    </submittedName>
</protein>
<keyword evidence="3" id="KW-1185">Reference proteome</keyword>
<reference evidence="3" key="1">
    <citation type="submission" date="2017-01" db="EMBL/GenBank/DDBJ databases">
        <title>Genome sequence of Rouxiella sp. ERMR1:05.</title>
        <authorList>
            <person name="Kumar R."/>
            <person name="Singh D."/>
            <person name="Kumar S."/>
        </authorList>
    </citation>
    <scope>NUCLEOTIDE SEQUENCE [LARGE SCALE GENOMIC DNA]</scope>
    <source>
        <strain evidence="3">ERMR1:05</strain>
    </source>
</reference>
<name>A0A2L1UPJ5_9GAMM</name>
<keyword evidence="1" id="KW-1133">Transmembrane helix</keyword>